<comment type="caution">
    <text evidence="2">The sequence shown here is derived from an EMBL/GenBank/DDBJ whole genome shotgun (WGS) entry which is preliminary data.</text>
</comment>
<organism evidence="2 3">
    <name type="scientific">Marivivens niveibacter</name>
    <dbReference type="NCBI Taxonomy" id="1930667"/>
    <lineage>
        <taxon>Bacteria</taxon>
        <taxon>Pseudomonadati</taxon>
        <taxon>Pseudomonadota</taxon>
        <taxon>Alphaproteobacteria</taxon>
        <taxon>Rhodobacterales</taxon>
        <taxon>Paracoccaceae</taxon>
        <taxon>Marivivens group</taxon>
        <taxon>Marivivens</taxon>
    </lineage>
</organism>
<evidence type="ECO:0000256" key="1">
    <source>
        <dbReference type="SAM" id="Phobius"/>
    </source>
</evidence>
<evidence type="ECO:0000313" key="3">
    <source>
        <dbReference type="Proteomes" id="UP000194664"/>
    </source>
</evidence>
<feature type="transmembrane region" description="Helical" evidence="1">
    <location>
        <begin position="86"/>
        <end position="109"/>
    </location>
</feature>
<dbReference type="Proteomes" id="UP000194664">
    <property type="component" value="Unassembled WGS sequence"/>
</dbReference>
<accession>A0A251WW16</accession>
<dbReference type="EMBL" id="MSPP01000004">
    <property type="protein sequence ID" value="OUD08680.1"/>
    <property type="molecule type" value="Genomic_DNA"/>
</dbReference>
<protein>
    <submittedName>
        <fullName evidence="2">Uncharacterized protein</fullName>
    </submittedName>
</protein>
<keyword evidence="3" id="KW-1185">Reference proteome</keyword>
<feature type="transmembrane region" description="Helical" evidence="1">
    <location>
        <begin position="54"/>
        <end position="74"/>
    </location>
</feature>
<proteinExistence type="predicted"/>
<reference evidence="2 3" key="1">
    <citation type="submission" date="2016-12" db="EMBL/GenBank/DDBJ databases">
        <title>The draft genome sequence of HSLHS2.</title>
        <authorList>
            <person name="Hu D."/>
            <person name="Wang L."/>
            <person name="Shao Z."/>
        </authorList>
    </citation>
    <scope>NUCLEOTIDE SEQUENCE [LARGE SCALE GENOMIC DNA]</scope>
    <source>
        <strain evidence="2">MCCC 1A06712</strain>
    </source>
</reference>
<keyword evidence="1" id="KW-0472">Membrane</keyword>
<keyword evidence="1" id="KW-0812">Transmembrane</keyword>
<name>A0A251WW16_9RHOB</name>
<sequence length="149" mass="16728">MTIWITTITELVIFSVSIVWSLTLCLMNGYLRLIGSEFDLEFLFGLDHETQTQMSLLSTGAIILIHCVTISVAFDLACTQKLSLYAFRFVVCLVLVVLFAQLLAIYSALTLPESLLFSLPEAIIYVAVLYVLKIINDSKNKRPERALAF</sequence>
<keyword evidence="1" id="KW-1133">Transmembrane helix</keyword>
<evidence type="ECO:0000313" key="2">
    <source>
        <dbReference type="EMBL" id="OUD08680.1"/>
    </source>
</evidence>
<feature type="transmembrane region" description="Helical" evidence="1">
    <location>
        <begin position="115"/>
        <end position="135"/>
    </location>
</feature>
<feature type="transmembrane region" description="Helical" evidence="1">
    <location>
        <begin position="12"/>
        <end position="34"/>
    </location>
</feature>
<dbReference type="AlphaFoldDB" id="A0A251WW16"/>
<gene>
    <name evidence="2" type="ORF">BVC71_12170</name>
</gene>